<dbReference type="InterPro" id="IPR007394">
    <property type="entry name" value="UPF0122"/>
</dbReference>
<dbReference type="EMBL" id="DYXE01000086">
    <property type="protein sequence ID" value="HJH50693.1"/>
    <property type="molecule type" value="Genomic_DNA"/>
</dbReference>
<dbReference type="InterPro" id="IPR036388">
    <property type="entry name" value="WH-like_DNA-bd_sf"/>
</dbReference>
<evidence type="ECO:0000256" key="1">
    <source>
        <dbReference type="ARBA" id="ARBA00008720"/>
    </source>
</evidence>
<dbReference type="GO" id="GO:0003677">
    <property type="term" value="F:DNA binding"/>
    <property type="evidence" value="ECO:0007669"/>
    <property type="project" value="UniProtKB-KW"/>
</dbReference>
<dbReference type="Proteomes" id="UP000813420">
    <property type="component" value="Unassembled WGS sequence"/>
</dbReference>
<evidence type="ECO:0000313" key="4">
    <source>
        <dbReference type="EMBL" id="HJH50693.1"/>
    </source>
</evidence>
<dbReference type="Gene3D" id="1.10.10.10">
    <property type="entry name" value="Winged helix-like DNA-binding domain superfamily/Winged helix DNA-binding domain"/>
    <property type="match status" value="1"/>
</dbReference>
<comment type="similarity">
    <text evidence="1 3">Belongs to the UPF0122 family.</text>
</comment>
<dbReference type="InterPro" id="IPR013324">
    <property type="entry name" value="RNA_pol_sigma_r3/r4-like"/>
</dbReference>
<evidence type="ECO:0000256" key="2">
    <source>
        <dbReference type="ARBA" id="ARBA00024764"/>
    </source>
</evidence>
<name>A0A9D2VZP6_9FIRM</name>
<protein>
    <recommendedName>
        <fullName evidence="3">UPF0122 protein K8V39_10560</fullName>
    </recommendedName>
</protein>
<proteinExistence type="inferred from homology"/>
<evidence type="ECO:0000313" key="5">
    <source>
        <dbReference type="Proteomes" id="UP000813420"/>
    </source>
</evidence>
<dbReference type="HAMAP" id="MF_00245">
    <property type="entry name" value="UPF0122"/>
    <property type="match status" value="1"/>
</dbReference>
<reference evidence="4" key="2">
    <citation type="submission" date="2021-09" db="EMBL/GenBank/DDBJ databases">
        <authorList>
            <person name="Gilroy R."/>
        </authorList>
    </citation>
    <scope>NUCLEOTIDE SEQUENCE</scope>
    <source>
        <strain evidence="4">USAMLcec4-12693</strain>
    </source>
</reference>
<dbReference type="Pfam" id="PF04297">
    <property type="entry name" value="UPF0122"/>
    <property type="match status" value="1"/>
</dbReference>
<dbReference type="PANTHER" id="PTHR40083">
    <property type="entry name" value="UPF0122 PROTEIN CBO2450/CLC_2298"/>
    <property type="match status" value="1"/>
</dbReference>
<accession>A0A9D2VZP6</accession>
<evidence type="ECO:0000256" key="3">
    <source>
        <dbReference type="HAMAP-Rule" id="MF_00245"/>
    </source>
</evidence>
<dbReference type="RefSeq" id="WP_070089466.1">
    <property type="nucleotide sequence ID" value="NZ_CABMJS010000018.1"/>
</dbReference>
<gene>
    <name evidence="4" type="ORF">K8V39_10560</name>
</gene>
<sequence>MIAQVIDVNKILEQALLFDFYGELLTEHQKEIYGQFIQEDLSLGEIAKEAGISRQGVHDLVRRCSQTLAGYEEKLHLVSRFMTVKEKVQRINELLEGYQEQDTSGVMLEIRRISDEIIEEL</sequence>
<keyword evidence="4" id="KW-0238">DNA-binding</keyword>
<organism evidence="4 5">
    <name type="scientific">Merdimonas faecis</name>
    <dbReference type="NCBI Taxonomy" id="1653435"/>
    <lineage>
        <taxon>Bacteria</taxon>
        <taxon>Bacillati</taxon>
        <taxon>Bacillota</taxon>
        <taxon>Clostridia</taxon>
        <taxon>Lachnospirales</taxon>
        <taxon>Lachnospiraceae</taxon>
        <taxon>Merdimonas</taxon>
    </lineage>
</organism>
<dbReference type="InterPro" id="IPR054831">
    <property type="entry name" value="UPF0122_fam_protein"/>
</dbReference>
<dbReference type="SUPFAM" id="SSF88659">
    <property type="entry name" value="Sigma3 and sigma4 domains of RNA polymerase sigma factors"/>
    <property type="match status" value="1"/>
</dbReference>
<dbReference type="NCBIfam" id="NF045758">
    <property type="entry name" value="YlxM"/>
    <property type="match status" value="1"/>
</dbReference>
<dbReference type="AlphaFoldDB" id="A0A9D2VZP6"/>
<dbReference type="OrthoDB" id="6392at2"/>
<comment type="caution">
    <text evidence="4">The sequence shown here is derived from an EMBL/GenBank/DDBJ whole genome shotgun (WGS) entry which is preliminary data.</text>
</comment>
<comment type="function">
    <text evidence="2 3">Might take part in the signal recognition particle (SRP) pathway. This is inferred from the conservation of its genetic proximity to ftsY/ffh. May be a regulatory protein.</text>
</comment>
<reference evidence="4" key="1">
    <citation type="journal article" date="2021" name="PeerJ">
        <title>Extensive microbial diversity within the chicken gut microbiome revealed by metagenomics and culture.</title>
        <authorList>
            <person name="Gilroy R."/>
            <person name="Ravi A."/>
            <person name="Getino M."/>
            <person name="Pursley I."/>
            <person name="Horton D.L."/>
            <person name="Alikhan N.F."/>
            <person name="Baker D."/>
            <person name="Gharbi K."/>
            <person name="Hall N."/>
            <person name="Watson M."/>
            <person name="Adriaenssens E.M."/>
            <person name="Foster-Nyarko E."/>
            <person name="Jarju S."/>
            <person name="Secka A."/>
            <person name="Antonio M."/>
            <person name="Oren A."/>
            <person name="Chaudhuri R.R."/>
            <person name="La Ragione R."/>
            <person name="Hildebrand F."/>
            <person name="Pallen M.J."/>
        </authorList>
    </citation>
    <scope>NUCLEOTIDE SEQUENCE</scope>
    <source>
        <strain evidence="4">USAMLcec4-12693</strain>
    </source>
</reference>
<dbReference type="PANTHER" id="PTHR40083:SF1">
    <property type="entry name" value="UPF0122 PROTEIN YLXM"/>
    <property type="match status" value="1"/>
</dbReference>